<proteinExistence type="predicted"/>
<dbReference type="EMBL" id="JAPFFF010000060">
    <property type="protein sequence ID" value="KAK8837315.1"/>
    <property type="molecule type" value="Genomic_DNA"/>
</dbReference>
<evidence type="ECO:0008006" key="5">
    <source>
        <dbReference type="Google" id="ProtNLM"/>
    </source>
</evidence>
<evidence type="ECO:0000313" key="4">
    <source>
        <dbReference type="Proteomes" id="UP001470230"/>
    </source>
</evidence>
<dbReference type="InterPro" id="IPR036770">
    <property type="entry name" value="Ankyrin_rpt-contain_sf"/>
</dbReference>
<accession>A0ABR2GTN1</accession>
<dbReference type="PANTHER" id="PTHR24159:SF5">
    <property type="entry name" value="ANK_REP_REGION DOMAIN-CONTAINING PROTEIN"/>
    <property type="match status" value="1"/>
</dbReference>
<sequence length="904" mass="105173">MFLSKYPFFNTIPELVSVFSISKEFLIINSSKIIKNLPKNFIIYPKNVDNEIRCNYIIAKAAFPEYFPTNSQSIIQKTFTKKVDPNDVIKMSQKYASVGKLYELIQEREKISFEKKSFENNNSKSFYKLFHPNADRSSKRKEEITNQYNQLSESINEISKNISNDFCYISAINQKEAIEIQKFMDGQLINLNKKSLHKIISPGFIDILLKNNYKIYLSDVDDEQKKAMIEISPLLGWFFSKKILKSNSDEIEVKVKNCIEMAEVLKTLLFSEEKVVLYYHQYPILKQIAEAFESDYMSKCIKCFECNLKDFNNAIKQANMFIEIQEKILNLSTDNLIDTSIFMQTLFETPYFINEVSHQIEVASKIRPKMNQLLQKLCDDIQIHLKNQDFKCKVEKVSFSEIEQIIIDDDLASLQTYINENLKFDMNQTIHCNFFPYDNPTLINLASFYGSVKCFKFLLSNGANADEALLLKYAVAGGNIEIVRMLADSINGKKIGCLSSAAKYHQNEILEWLIEQEIDDSPFLVAASESNNFKAAIFYLYSNFNEMIDTKDYSFADQYYKHNYHVNSALCNKHLNPIEKAVEYNHESYFRFLLNFPDMRVGSFSKTAIQTLNIDFIELILNLENKADEFSLYNDLILKSIETGEIETIKNILSWEKVKNALEKKKSVNTWDKPYYSYSHYNRSTFCEDIIIQSIKTRNIDIIKYIFTFEPIKDAIEKCICNHNSFIENVVIEAVKTGSIEIIEYVLSFELFKKLLNSPINQNESFANEIIKTKDQQIIQKFIRFGNIFRNGHSIDRIIEKLIYQDEIELVLKIVDQNYFKYRSDWSPFPFARTIKSVQFLIDCDSCINYCDSGGETCLSKAIRHKKPDVVKLLLDHGATVTPSDFNHSSLEIKKMINEFKSIV</sequence>
<keyword evidence="1" id="KW-0040">ANK repeat</keyword>
<evidence type="ECO:0000256" key="2">
    <source>
        <dbReference type="SAM" id="Coils"/>
    </source>
</evidence>
<gene>
    <name evidence="3" type="ORF">M9Y10_036747</name>
</gene>
<keyword evidence="4" id="KW-1185">Reference proteome</keyword>
<dbReference type="SUPFAM" id="SSF48403">
    <property type="entry name" value="Ankyrin repeat"/>
    <property type="match status" value="1"/>
</dbReference>
<keyword evidence="2" id="KW-0175">Coiled coil</keyword>
<dbReference type="InterPro" id="IPR002110">
    <property type="entry name" value="Ankyrin_rpt"/>
</dbReference>
<dbReference type="PROSITE" id="PS50088">
    <property type="entry name" value="ANK_REPEAT"/>
    <property type="match status" value="1"/>
</dbReference>
<evidence type="ECO:0000313" key="3">
    <source>
        <dbReference type="EMBL" id="KAK8837315.1"/>
    </source>
</evidence>
<feature type="coiled-coil region" evidence="2">
    <location>
        <begin position="134"/>
        <end position="161"/>
    </location>
</feature>
<protein>
    <recommendedName>
        <fullName evidence="5">DUF3447 domain-containing protein</fullName>
    </recommendedName>
</protein>
<organism evidence="3 4">
    <name type="scientific">Tritrichomonas musculus</name>
    <dbReference type="NCBI Taxonomy" id="1915356"/>
    <lineage>
        <taxon>Eukaryota</taxon>
        <taxon>Metamonada</taxon>
        <taxon>Parabasalia</taxon>
        <taxon>Tritrichomonadida</taxon>
        <taxon>Tritrichomonadidae</taxon>
        <taxon>Tritrichomonas</taxon>
    </lineage>
</organism>
<comment type="caution">
    <text evidence="3">The sequence shown here is derived from an EMBL/GenBank/DDBJ whole genome shotgun (WGS) entry which is preliminary data.</text>
</comment>
<evidence type="ECO:0000256" key="1">
    <source>
        <dbReference type="PROSITE-ProRule" id="PRU00023"/>
    </source>
</evidence>
<reference evidence="3 4" key="1">
    <citation type="submission" date="2024-04" db="EMBL/GenBank/DDBJ databases">
        <title>Tritrichomonas musculus Genome.</title>
        <authorList>
            <person name="Alves-Ferreira E."/>
            <person name="Grigg M."/>
            <person name="Lorenzi H."/>
            <person name="Galac M."/>
        </authorList>
    </citation>
    <scope>NUCLEOTIDE SEQUENCE [LARGE SCALE GENOMIC DNA]</scope>
    <source>
        <strain evidence="3 4">EAF2021</strain>
    </source>
</reference>
<dbReference type="Proteomes" id="UP001470230">
    <property type="component" value="Unassembled WGS sequence"/>
</dbReference>
<feature type="repeat" description="ANK" evidence="1">
    <location>
        <begin position="854"/>
        <end position="886"/>
    </location>
</feature>
<name>A0ABR2GTN1_9EUKA</name>
<dbReference type="SMART" id="SM00248">
    <property type="entry name" value="ANK"/>
    <property type="match status" value="5"/>
</dbReference>
<dbReference type="PROSITE" id="PS50297">
    <property type="entry name" value="ANK_REP_REGION"/>
    <property type="match status" value="1"/>
</dbReference>
<dbReference type="Gene3D" id="1.25.40.20">
    <property type="entry name" value="Ankyrin repeat-containing domain"/>
    <property type="match status" value="2"/>
</dbReference>
<dbReference type="Pfam" id="PF00023">
    <property type="entry name" value="Ank"/>
    <property type="match status" value="1"/>
</dbReference>
<dbReference type="PANTHER" id="PTHR24159">
    <property type="match status" value="1"/>
</dbReference>